<gene>
    <name evidence="2" type="ORF">CRG98_029694</name>
</gene>
<name>A0A2I0J1W1_PUNGR</name>
<sequence>MHEEKSRGSGLESHETRLEVTGDGTQEVAAAAVWGKRGQHASSGHGTVQGGFPVILAGSGLGMGCARMRERAGG</sequence>
<evidence type="ECO:0000256" key="1">
    <source>
        <dbReference type="SAM" id="MobiDB-lite"/>
    </source>
</evidence>
<dbReference type="AlphaFoldDB" id="A0A2I0J1W1"/>
<accession>A0A2I0J1W1</accession>
<reference evidence="2 3" key="1">
    <citation type="submission" date="2017-11" db="EMBL/GenBank/DDBJ databases">
        <title>De-novo sequencing of pomegranate (Punica granatum L.) genome.</title>
        <authorList>
            <person name="Akparov Z."/>
            <person name="Amiraslanov A."/>
            <person name="Hajiyeva S."/>
            <person name="Abbasov M."/>
            <person name="Kaur K."/>
            <person name="Hamwieh A."/>
            <person name="Solovyev V."/>
            <person name="Salamov A."/>
            <person name="Braich B."/>
            <person name="Kosarev P."/>
            <person name="Mahmoud A."/>
            <person name="Hajiyev E."/>
            <person name="Babayeva S."/>
            <person name="Izzatullayeva V."/>
            <person name="Mammadov A."/>
            <person name="Mammadov A."/>
            <person name="Sharifova S."/>
            <person name="Ojaghi J."/>
            <person name="Eynullazada K."/>
            <person name="Bayramov B."/>
            <person name="Abdulazimova A."/>
            <person name="Shahmuradov I."/>
        </authorList>
    </citation>
    <scope>NUCLEOTIDE SEQUENCE [LARGE SCALE GENOMIC DNA]</scope>
    <source>
        <strain evidence="3">cv. AG2017</strain>
        <tissue evidence="2">Leaf</tissue>
    </source>
</reference>
<dbReference type="Proteomes" id="UP000233551">
    <property type="component" value="Unassembled WGS sequence"/>
</dbReference>
<evidence type="ECO:0000313" key="3">
    <source>
        <dbReference type="Proteomes" id="UP000233551"/>
    </source>
</evidence>
<feature type="region of interest" description="Disordered" evidence="1">
    <location>
        <begin position="1"/>
        <end position="24"/>
    </location>
</feature>
<evidence type="ECO:0000313" key="2">
    <source>
        <dbReference type="EMBL" id="PKI49910.1"/>
    </source>
</evidence>
<organism evidence="2 3">
    <name type="scientific">Punica granatum</name>
    <name type="common">Pomegranate</name>
    <dbReference type="NCBI Taxonomy" id="22663"/>
    <lineage>
        <taxon>Eukaryota</taxon>
        <taxon>Viridiplantae</taxon>
        <taxon>Streptophyta</taxon>
        <taxon>Embryophyta</taxon>
        <taxon>Tracheophyta</taxon>
        <taxon>Spermatophyta</taxon>
        <taxon>Magnoliopsida</taxon>
        <taxon>eudicotyledons</taxon>
        <taxon>Gunneridae</taxon>
        <taxon>Pentapetalae</taxon>
        <taxon>rosids</taxon>
        <taxon>malvids</taxon>
        <taxon>Myrtales</taxon>
        <taxon>Lythraceae</taxon>
        <taxon>Punica</taxon>
    </lineage>
</organism>
<comment type="caution">
    <text evidence="2">The sequence shown here is derived from an EMBL/GenBank/DDBJ whole genome shotgun (WGS) entry which is preliminary data.</text>
</comment>
<proteinExistence type="predicted"/>
<dbReference type="EMBL" id="PGOL01002175">
    <property type="protein sequence ID" value="PKI49910.1"/>
    <property type="molecule type" value="Genomic_DNA"/>
</dbReference>
<protein>
    <submittedName>
        <fullName evidence="2">Uncharacterized protein</fullName>
    </submittedName>
</protein>
<keyword evidence="3" id="KW-1185">Reference proteome</keyword>
<feature type="compositionally biased region" description="Basic and acidic residues" evidence="1">
    <location>
        <begin position="1"/>
        <end position="20"/>
    </location>
</feature>